<keyword evidence="4" id="KW-1185">Reference proteome</keyword>
<dbReference type="Gene3D" id="3.80.10.10">
    <property type="entry name" value="Ribonuclease Inhibitor"/>
    <property type="match status" value="1"/>
</dbReference>
<dbReference type="InterPro" id="IPR021720">
    <property type="entry name" value="Malectin_dom"/>
</dbReference>
<evidence type="ECO:0000313" key="3">
    <source>
        <dbReference type="EMBL" id="CAK9148053.1"/>
    </source>
</evidence>
<dbReference type="Pfam" id="PF11721">
    <property type="entry name" value="Malectin"/>
    <property type="match status" value="1"/>
</dbReference>
<gene>
    <name evidence="3" type="ORF">ILEXP_LOCUS15984</name>
</gene>
<keyword evidence="1" id="KW-0472">Membrane</keyword>
<evidence type="ECO:0000259" key="2">
    <source>
        <dbReference type="Pfam" id="PF11721"/>
    </source>
</evidence>
<organism evidence="3 4">
    <name type="scientific">Ilex paraguariensis</name>
    <name type="common">yerba mate</name>
    <dbReference type="NCBI Taxonomy" id="185542"/>
    <lineage>
        <taxon>Eukaryota</taxon>
        <taxon>Viridiplantae</taxon>
        <taxon>Streptophyta</taxon>
        <taxon>Embryophyta</taxon>
        <taxon>Tracheophyta</taxon>
        <taxon>Spermatophyta</taxon>
        <taxon>Magnoliopsida</taxon>
        <taxon>eudicotyledons</taxon>
        <taxon>Gunneridae</taxon>
        <taxon>Pentapetalae</taxon>
        <taxon>asterids</taxon>
        <taxon>campanulids</taxon>
        <taxon>Aquifoliales</taxon>
        <taxon>Aquifoliaceae</taxon>
        <taxon>Ilex</taxon>
    </lineage>
</organism>
<dbReference type="Gene3D" id="2.60.120.430">
    <property type="entry name" value="Galactose-binding lectin"/>
    <property type="match status" value="1"/>
</dbReference>
<dbReference type="SUPFAM" id="SSF52058">
    <property type="entry name" value="L domain-like"/>
    <property type="match status" value="1"/>
</dbReference>
<dbReference type="PANTHER" id="PTHR34081:SF1">
    <property type="entry name" value="MALECTIN, LEUCINE-RICH REPEAT DOMAIN, L DOMAIN-LIKE PROTEIN-RELATED"/>
    <property type="match status" value="1"/>
</dbReference>
<evidence type="ECO:0000256" key="1">
    <source>
        <dbReference type="SAM" id="Phobius"/>
    </source>
</evidence>
<feature type="transmembrane region" description="Helical" evidence="1">
    <location>
        <begin position="320"/>
        <end position="343"/>
    </location>
</feature>
<dbReference type="Proteomes" id="UP001642360">
    <property type="component" value="Unassembled WGS sequence"/>
</dbReference>
<sequence>MSAYETPGASAKDCLAVYTMLMNMQDLSFNNLEGEIPNLVDLVHLERCYLTSNLLTGNIPDWIKSRDTGVHTDLSYNNFSESSAPPGCPENLNLFRSFSGKKVESGHCLTRFPCTKDWYEIHINCGGGSTMIGNTVYEADNETRNSAKFSPQKESWGTSITGNFWDLSNITLDDYTARNVSVLSVKNSELYTEARLSPLSVSYYGRCLANGKYNVTLHFAEIIFRHNRSYQSLGRRMFDVYIQDEKVLEDFDIEHVAGGVDKAVTQTYQTVVKDKTLDIRFHWAGKGTSAIPRRGMNGPLISAISMKANFKPPPDGKTKVFIAVGVAALVLCIILTVLLILWWKGCMGGSNSREQGGEALLHEF</sequence>
<reference evidence="3 4" key="1">
    <citation type="submission" date="2024-02" db="EMBL/GenBank/DDBJ databases">
        <authorList>
            <person name="Vignale AGUSTIN F."/>
            <person name="Sosa J E."/>
            <person name="Modenutti C."/>
        </authorList>
    </citation>
    <scope>NUCLEOTIDE SEQUENCE [LARGE SCALE GENOMIC DNA]</scope>
</reference>
<comment type="caution">
    <text evidence="3">The sequence shown here is derived from an EMBL/GenBank/DDBJ whole genome shotgun (WGS) entry which is preliminary data.</text>
</comment>
<dbReference type="FunFam" id="2.60.120.430:FF:000004">
    <property type="entry name" value="Putative leucine-rich repeat receptor-like serine/threonine-protein kinase"/>
    <property type="match status" value="1"/>
</dbReference>
<dbReference type="InterPro" id="IPR032675">
    <property type="entry name" value="LRR_dom_sf"/>
</dbReference>
<dbReference type="PANTHER" id="PTHR34081">
    <property type="entry name" value="MALECTIN DOMAIN-CONTAINING PROTEIN"/>
    <property type="match status" value="1"/>
</dbReference>
<proteinExistence type="predicted"/>
<dbReference type="EMBL" id="CAUOFW020001725">
    <property type="protein sequence ID" value="CAK9148053.1"/>
    <property type="molecule type" value="Genomic_DNA"/>
</dbReference>
<dbReference type="AlphaFoldDB" id="A0ABC8RST9"/>
<keyword evidence="1" id="KW-1133">Transmembrane helix</keyword>
<keyword evidence="1" id="KW-0812">Transmembrane</keyword>
<evidence type="ECO:0000313" key="4">
    <source>
        <dbReference type="Proteomes" id="UP001642360"/>
    </source>
</evidence>
<accession>A0ABC8RST9</accession>
<name>A0ABC8RST9_9AQUA</name>
<feature type="domain" description="Malectin" evidence="2">
    <location>
        <begin position="121"/>
        <end position="304"/>
    </location>
</feature>
<protein>
    <recommendedName>
        <fullName evidence="2">Malectin domain-containing protein</fullName>
    </recommendedName>
</protein>